<dbReference type="SMART" id="SM00343">
    <property type="entry name" value="ZnF_C2HC"/>
    <property type="match status" value="3"/>
</dbReference>
<protein>
    <recommendedName>
        <fullName evidence="3">CCHC-type domain-containing protein</fullName>
    </recommendedName>
</protein>
<feature type="domain" description="CCHC-type" evidence="3">
    <location>
        <begin position="228"/>
        <end position="243"/>
    </location>
</feature>
<evidence type="ECO:0000256" key="1">
    <source>
        <dbReference type="PROSITE-ProRule" id="PRU00047"/>
    </source>
</evidence>
<accession>A0A7S4RRD6</accession>
<feature type="domain" description="CCHC-type" evidence="3">
    <location>
        <begin position="196"/>
        <end position="211"/>
    </location>
</feature>
<evidence type="ECO:0000259" key="3">
    <source>
        <dbReference type="PROSITE" id="PS50158"/>
    </source>
</evidence>
<dbReference type="AlphaFoldDB" id="A0A7S4RRD6"/>
<evidence type="ECO:0000313" key="4">
    <source>
        <dbReference type="EMBL" id="CAE4622841.1"/>
    </source>
</evidence>
<organism evidence="4">
    <name type="scientific">Alexandrium monilatum</name>
    <dbReference type="NCBI Taxonomy" id="311494"/>
    <lineage>
        <taxon>Eukaryota</taxon>
        <taxon>Sar</taxon>
        <taxon>Alveolata</taxon>
        <taxon>Dinophyceae</taxon>
        <taxon>Gonyaulacales</taxon>
        <taxon>Pyrocystaceae</taxon>
        <taxon>Alexandrium</taxon>
    </lineage>
</organism>
<keyword evidence="1" id="KW-0863">Zinc-finger</keyword>
<dbReference type="Pfam" id="PF00098">
    <property type="entry name" value="zf-CCHC"/>
    <property type="match status" value="3"/>
</dbReference>
<feature type="region of interest" description="Disordered" evidence="2">
    <location>
        <begin position="52"/>
        <end position="156"/>
    </location>
</feature>
<keyword evidence="1" id="KW-0862">Zinc</keyword>
<gene>
    <name evidence="4" type="ORF">AMON00008_LOCUS39447</name>
</gene>
<dbReference type="EMBL" id="HBNR01056073">
    <property type="protein sequence ID" value="CAE4622841.1"/>
    <property type="molecule type" value="Transcribed_RNA"/>
</dbReference>
<dbReference type="SUPFAM" id="SSF57756">
    <property type="entry name" value="Retrovirus zinc finger-like domains"/>
    <property type="match status" value="2"/>
</dbReference>
<dbReference type="InterPro" id="IPR051714">
    <property type="entry name" value="Znf_CCHC_NABP"/>
</dbReference>
<dbReference type="InterPro" id="IPR001878">
    <property type="entry name" value="Znf_CCHC"/>
</dbReference>
<sequence length="256" mass="25698">MPSVLGPLPVLAQDSLDALAPGWPHHHAAALGAFGLPSSDLLSEKLGLPIEAAPDRRPAGGTRSSFQLLPASGTAPGAGPPTGAGPSPPSTGPGAVAGPALAGAGRAQTGAVPGDEPNGMTRYGQKAVTEQLEDKPSPWPVPGKELTTGAAGGGKGGGKYGGYGGDQECYSCGGYGHLARECPKGKGRGGGGDQDCFNCGQVGHISRECPEPRRGKGGGKSRKGDQECYNCGMFGHISRECSEPSRKGRGRGGYED</sequence>
<dbReference type="GO" id="GO:0008270">
    <property type="term" value="F:zinc ion binding"/>
    <property type="evidence" value="ECO:0007669"/>
    <property type="project" value="UniProtKB-KW"/>
</dbReference>
<proteinExistence type="predicted"/>
<dbReference type="Gene3D" id="4.10.60.10">
    <property type="entry name" value="Zinc finger, CCHC-type"/>
    <property type="match status" value="3"/>
</dbReference>
<feature type="domain" description="CCHC-type" evidence="3">
    <location>
        <begin position="169"/>
        <end position="184"/>
    </location>
</feature>
<dbReference type="GO" id="GO:0003676">
    <property type="term" value="F:nucleic acid binding"/>
    <property type="evidence" value="ECO:0007669"/>
    <property type="project" value="InterPro"/>
</dbReference>
<keyword evidence="1" id="KW-0479">Metal-binding</keyword>
<evidence type="ECO:0000256" key="2">
    <source>
        <dbReference type="SAM" id="MobiDB-lite"/>
    </source>
</evidence>
<dbReference type="PROSITE" id="PS50158">
    <property type="entry name" value="ZF_CCHC"/>
    <property type="match status" value="3"/>
</dbReference>
<dbReference type="InterPro" id="IPR036875">
    <property type="entry name" value="Znf_CCHC_sf"/>
</dbReference>
<name>A0A7S4RRD6_9DINO</name>
<dbReference type="PANTHER" id="PTHR23002">
    <property type="entry name" value="ZINC FINGER CCHC DOMAIN CONTAINING PROTEIN"/>
    <property type="match status" value="1"/>
</dbReference>
<reference evidence="4" key="1">
    <citation type="submission" date="2021-01" db="EMBL/GenBank/DDBJ databases">
        <authorList>
            <person name="Corre E."/>
            <person name="Pelletier E."/>
            <person name="Niang G."/>
            <person name="Scheremetjew M."/>
            <person name="Finn R."/>
            <person name="Kale V."/>
            <person name="Holt S."/>
            <person name="Cochrane G."/>
            <person name="Meng A."/>
            <person name="Brown T."/>
            <person name="Cohen L."/>
        </authorList>
    </citation>
    <scope>NUCLEOTIDE SEQUENCE</scope>
    <source>
        <strain evidence="4">CCMP3105</strain>
    </source>
</reference>
<feature type="compositionally biased region" description="Low complexity" evidence="2">
    <location>
        <begin position="92"/>
        <end position="105"/>
    </location>
</feature>